<evidence type="ECO:0000313" key="5">
    <source>
        <dbReference type="EMBL" id="TMR08277.1"/>
    </source>
</evidence>
<evidence type="ECO:0000259" key="4">
    <source>
        <dbReference type="SMART" id="SM00861"/>
    </source>
</evidence>
<dbReference type="Pfam" id="PF00456">
    <property type="entry name" value="Transketolase_N"/>
    <property type="match status" value="1"/>
</dbReference>
<sequence length="639" mass="66834">TVTDNPGPSATRPPLRDLQTIATGMRAWVLAANKHPGGTSSMVEAMTALYFSGATHLNGTGDGDRLIYSKGHAAAPWYFALWALGAFPTTSWQDLATFGQVGHPVPRMPRRGAAPGIEMSTGALGQGLSFGAGAALADRRTGSSARTFVVLGDGECTEGQVWEAAMTAARLGLANLVALIDANGSGSVIGLPRQEWAARWSGFGWRTIEVDGHDLAAVIDALHTTQAGDDAGEGRARPTAIILHTVKGKGLAPAVEGSNTLSAEVAPEHLPVLDVATLITDALTVIDRHHPAARQRRTGTSAIRTTSRSVPDRAALHAAITGRPVEASAVAKKCLAAELAEELSALPMLWMAPDAIRNSGLLARMDKAGSWQWDNPASDVLQCAIAEQDAASLAAGAASAGLIPVLCSMEGFYWRMLDQIRQSIAFPGLPVLLVGTSAGIGDLLGPMVQSDGALAALMAIPGLEIFEAGDINTAKALAVEAISSGRPAYLRLPHEGVPVRHDLRELADRPLQDGAWTLRQDPDPQVVIATAGDMRQVALATAERVATELGRRTRVVEIVSPTRFARLPQPRRDAIVPVAAVTASIHNAPSAVLGSLLPDGAISIGVDGYGIAGSPLEALYREAGLTSQALFDHIARELR</sequence>
<comment type="similarity">
    <text evidence="3">Belongs to the transketolase family.</text>
</comment>
<dbReference type="EMBL" id="VCKY01000306">
    <property type="protein sequence ID" value="TMR08277.1"/>
    <property type="molecule type" value="Genomic_DNA"/>
</dbReference>
<organism evidence="5 6">
    <name type="scientific">Nonomuraea turkmeniaca</name>
    <dbReference type="NCBI Taxonomy" id="103838"/>
    <lineage>
        <taxon>Bacteria</taxon>
        <taxon>Bacillati</taxon>
        <taxon>Actinomycetota</taxon>
        <taxon>Actinomycetes</taxon>
        <taxon>Streptosporangiales</taxon>
        <taxon>Streptosporangiaceae</taxon>
        <taxon>Nonomuraea</taxon>
    </lineage>
</organism>
<dbReference type="InterPro" id="IPR005474">
    <property type="entry name" value="Transketolase_N"/>
</dbReference>
<dbReference type="Pfam" id="PF02779">
    <property type="entry name" value="Transket_pyr"/>
    <property type="match status" value="1"/>
</dbReference>
<feature type="domain" description="Transketolase-like pyrimidine-binding" evidence="4">
    <location>
        <begin position="329"/>
        <end position="499"/>
    </location>
</feature>
<comment type="cofactor">
    <cofactor evidence="1">
        <name>Mg(2+)</name>
        <dbReference type="ChEBI" id="CHEBI:18420"/>
    </cofactor>
</comment>
<dbReference type="SUPFAM" id="SSF52922">
    <property type="entry name" value="TK C-terminal domain-like"/>
    <property type="match status" value="1"/>
</dbReference>
<dbReference type="SUPFAM" id="SSF52518">
    <property type="entry name" value="Thiamin diphosphate-binding fold (THDP-binding)"/>
    <property type="match status" value="2"/>
</dbReference>
<comment type="caution">
    <text evidence="5">The sequence shown here is derived from an EMBL/GenBank/DDBJ whole genome shotgun (WGS) entry which is preliminary data.</text>
</comment>
<dbReference type="InterPro" id="IPR051157">
    <property type="entry name" value="PDH/Transketolase"/>
</dbReference>
<dbReference type="InterPro" id="IPR029061">
    <property type="entry name" value="THDP-binding"/>
</dbReference>
<dbReference type="Proteomes" id="UP000309128">
    <property type="component" value="Unassembled WGS sequence"/>
</dbReference>
<evidence type="ECO:0000256" key="2">
    <source>
        <dbReference type="ARBA" id="ARBA00001964"/>
    </source>
</evidence>
<evidence type="ECO:0000256" key="3">
    <source>
        <dbReference type="ARBA" id="ARBA00007131"/>
    </source>
</evidence>
<proteinExistence type="inferred from homology"/>
<dbReference type="AlphaFoldDB" id="A0A5S4EXB5"/>
<dbReference type="Gene3D" id="3.40.50.920">
    <property type="match status" value="1"/>
</dbReference>
<dbReference type="Gene3D" id="3.40.50.970">
    <property type="match status" value="2"/>
</dbReference>
<reference evidence="5 6" key="1">
    <citation type="submission" date="2019-05" db="EMBL/GenBank/DDBJ databases">
        <title>Draft genome sequence of Nonomuraea turkmeniaca DSM 43926.</title>
        <authorList>
            <person name="Saricaoglu S."/>
            <person name="Isik K."/>
        </authorList>
    </citation>
    <scope>NUCLEOTIDE SEQUENCE [LARGE SCALE GENOMIC DNA]</scope>
    <source>
        <strain evidence="5 6">DSM 43926</strain>
    </source>
</reference>
<keyword evidence="6" id="KW-1185">Reference proteome</keyword>
<dbReference type="InterPro" id="IPR009014">
    <property type="entry name" value="Transketo_C/PFOR_II"/>
</dbReference>
<dbReference type="InterPro" id="IPR005475">
    <property type="entry name" value="Transketolase-like_Pyr-bd"/>
</dbReference>
<protein>
    <recommendedName>
        <fullName evidence="4">Transketolase-like pyrimidine-binding domain-containing protein</fullName>
    </recommendedName>
</protein>
<feature type="non-terminal residue" evidence="5">
    <location>
        <position position="1"/>
    </location>
</feature>
<dbReference type="SMART" id="SM00861">
    <property type="entry name" value="Transket_pyr"/>
    <property type="match status" value="1"/>
</dbReference>
<comment type="cofactor">
    <cofactor evidence="2">
        <name>thiamine diphosphate</name>
        <dbReference type="ChEBI" id="CHEBI:58937"/>
    </cofactor>
</comment>
<gene>
    <name evidence="5" type="ORF">ETD86_48525</name>
</gene>
<dbReference type="OrthoDB" id="8732661at2"/>
<name>A0A5S4EXB5_9ACTN</name>
<dbReference type="RefSeq" id="WP_138673384.1">
    <property type="nucleotide sequence ID" value="NZ_VCKY01000306.1"/>
</dbReference>
<accession>A0A5S4EXB5</accession>
<dbReference type="PANTHER" id="PTHR43825:SF1">
    <property type="entry name" value="TRANSKETOLASE-LIKE PYRIMIDINE-BINDING DOMAIN-CONTAINING PROTEIN"/>
    <property type="match status" value="1"/>
</dbReference>
<evidence type="ECO:0000256" key="1">
    <source>
        <dbReference type="ARBA" id="ARBA00001946"/>
    </source>
</evidence>
<dbReference type="PANTHER" id="PTHR43825">
    <property type="entry name" value="PYRUVATE DEHYDROGENASE E1 COMPONENT"/>
    <property type="match status" value="1"/>
</dbReference>
<evidence type="ECO:0000313" key="6">
    <source>
        <dbReference type="Proteomes" id="UP000309128"/>
    </source>
</evidence>
<dbReference type="GO" id="GO:0000287">
    <property type="term" value="F:magnesium ion binding"/>
    <property type="evidence" value="ECO:0007669"/>
    <property type="project" value="UniProtKB-ARBA"/>
</dbReference>